<comment type="caution">
    <text evidence="2">The sequence shown here is derived from an EMBL/GenBank/DDBJ whole genome shotgun (WGS) entry which is preliminary data.</text>
</comment>
<gene>
    <name evidence="2" type="ORF">CYNAS_LOCUS17775</name>
</gene>
<feature type="chain" id="PRO_5041381344" evidence="1">
    <location>
        <begin position="21"/>
        <end position="145"/>
    </location>
</feature>
<keyword evidence="3" id="KW-1185">Reference proteome</keyword>
<organism evidence="2 3">
    <name type="scientific">Cylicocyclus nassatus</name>
    <name type="common">Nematode worm</name>
    <dbReference type="NCBI Taxonomy" id="53992"/>
    <lineage>
        <taxon>Eukaryota</taxon>
        <taxon>Metazoa</taxon>
        <taxon>Ecdysozoa</taxon>
        <taxon>Nematoda</taxon>
        <taxon>Chromadorea</taxon>
        <taxon>Rhabditida</taxon>
        <taxon>Rhabditina</taxon>
        <taxon>Rhabditomorpha</taxon>
        <taxon>Strongyloidea</taxon>
        <taxon>Strongylidae</taxon>
        <taxon>Cylicocyclus</taxon>
    </lineage>
</organism>
<evidence type="ECO:0000256" key="1">
    <source>
        <dbReference type="SAM" id="SignalP"/>
    </source>
</evidence>
<protein>
    <submittedName>
        <fullName evidence="2">Uncharacterized protein</fullName>
    </submittedName>
</protein>
<name>A0AA36H8A3_CYLNA</name>
<proteinExistence type="predicted"/>
<reference evidence="2" key="1">
    <citation type="submission" date="2023-07" db="EMBL/GenBank/DDBJ databases">
        <authorList>
            <consortium name="CYATHOMIX"/>
        </authorList>
    </citation>
    <scope>NUCLEOTIDE SEQUENCE</scope>
    <source>
        <strain evidence="2">N/A</strain>
    </source>
</reference>
<dbReference type="EMBL" id="CATQJL010000316">
    <property type="protein sequence ID" value="CAJ0605792.1"/>
    <property type="molecule type" value="Genomic_DNA"/>
</dbReference>
<dbReference type="AlphaFoldDB" id="A0AA36H8A3"/>
<accession>A0AA36H8A3</accession>
<keyword evidence="1" id="KW-0732">Signal</keyword>
<feature type="signal peptide" evidence="1">
    <location>
        <begin position="1"/>
        <end position="20"/>
    </location>
</feature>
<dbReference type="Proteomes" id="UP001176961">
    <property type="component" value="Unassembled WGS sequence"/>
</dbReference>
<sequence length="145" mass="16659">MEVWVFLFFTLAFAMFGCLAAPPNSMIDASPSSEVLHDSSENIRQKRHHHFGHGFGDHYGYGYGYGQFPYGYGQFPEGYGQFPYGYEQWPGPFHHWPGWEIFRAETVHSIMLKARVPNSKNLYSSCVELRPVLRNSCVRVADSEK</sequence>
<evidence type="ECO:0000313" key="3">
    <source>
        <dbReference type="Proteomes" id="UP001176961"/>
    </source>
</evidence>
<evidence type="ECO:0000313" key="2">
    <source>
        <dbReference type="EMBL" id="CAJ0605792.1"/>
    </source>
</evidence>